<reference evidence="4 5" key="1">
    <citation type="submission" date="2020-07" db="EMBL/GenBank/DDBJ databases">
        <authorList>
            <person name="Li M."/>
        </authorList>
    </citation>
    <scope>NUCLEOTIDE SEQUENCE [LARGE SCALE GENOMIC DNA]</scope>
    <source>
        <strain evidence="4 5">DSM 23284</strain>
    </source>
</reference>
<feature type="signal peptide" evidence="3">
    <location>
        <begin position="1"/>
        <end position="23"/>
    </location>
</feature>
<proteinExistence type="predicted"/>
<accession>A0A838XQ61</accession>
<evidence type="ECO:0000256" key="2">
    <source>
        <dbReference type="SAM" id="Phobius"/>
    </source>
</evidence>
<comment type="caution">
    <text evidence="4">The sequence shown here is derived from an EMBL/GenBank/DDBJ whole genome shotgun (WGS) entry which is preliminary data.</text>
</comment>
<keyword evidence="2" id="KW-0812">Transmembrane</keyword>
<keyword evidence="2" id="KW-0472">Membrane</keyword>
<reference evidence="4 5" key="2">
    <citation type="submission" date="2020-08" db="EMBL/GenBank/DDBJ databases">
        <title>Stappia taiwanensis sp. nov., isolated from a coastal thermal spring.</title>
        <authorList>
            <person name="Kampfer P."/>
        </authorList>
    </citation>
    <scope>NUCLEOTIDE SEQUENCE [LARGE SCALE GENOMIC DNA]</scope>
    <source>
        <strain evidence="4 5">DSM 23284</strain>
    </source>
</reference>
<feature type="region of interest" description="Disordered" evidence="1">
    <location>
        <begin position="59"/>
        <end position="86"/>
    </location>
</feature>
<keyword evidence="5" id="KW-1185">Reference proteome</keyword>
<evidence type="ECO:0008006" key="6">
    <source>
        <dbReference type="Google" id="ProtNLM"/>
    </source>
</evidence>
<keyword evidence="3" id="KW-0732">Signal</keyword>
<evidence type="ECO:0000256" key="1">
    <source>
        <dbReference type="SAM" id="MobiDB-lite"/>
    </source>
</evidence>
<gene>
    <name evidence="4" type="ORF">H1W37_13190</name>
</gene>
<dbReference type="EMBL" id="JACEON010000012">
    <property type="protein sequence ID" value="MBA4612615.1"/>
    <property type="molecule type" value="Genomic_DNA"/>
</dbReference>
<feature type="transmembrane region" description="Helical" evidence="2">
    <location>
        <begin position="33"/>
        <end position="55"/>
    </location>
</feature>
<organism evidence="4 5">
    <name type="scientific">Stappia taiwanensis</name>
    <dbReference type="NCBI Taxonomy" id="992267"/>
    <lineage>
        <taxon>Bacteria</taxon>
        <taxon>Pseudomonadati</taxon>
        <taxon>Pseudomonadota</taxon>
        <taxon>Alphaproteobacteria</taxon>
        <taxon>Hyphomicrobiales</taxon>
        <taxon>Stappiaceae</taxon>
        <taxon>Stappia</taxon>
    </lineage>
</organism>
<evidence type="ECO:0000313" key="5">
    <source>
        <dbReference type="Proteomes" id="UP000559404"/>
    </source>
</evidence>
<protein>
    <recommendedName>
        <fullName evidence="6">LPXTG-motif cell wall anchor domain-containing protein</fullName>
    </recommendedName>
</protein>
<name>A0A838XQ61_9HYPH</name>
<dbReference type="RefSeq" id="WP_181760807.1">
    <property type="nucleotide sequence ID" value="NZ_BMCR01000003.1"/>
</dbReference>
<evidence type="ECO:0000313" key="4">
    <source>
        <dbReference type="EMBL" id="MBA4612615.1"/>
    </source>
</evidence>
<evidence type="ECO:0000256" key="3">
    <source>
        <dbReference type="SAM" id="SignalP"/>
    </source>
</evidence>
<sequence length="86" mass="8531">MIRLFAPAICAGAVATLPTLAQAHVGHVGELAGHSHWAGIAALAGAALLAGVVAAGRARARRKSRESDGEQKAGAEAPQAVRGSEA</sequence>
<dbReference type="InterPro" id="IPR046619">
    <property type="entry name" value="DUF6732"/>
</dbReference>
<feature type="chain" id="PRO_5032269952" description="LPXTG-motif cell wall anchor domain-containing protein" evidence="3">
    <location>
        <begin position="24"/>
        <end position="86"/>
    </location>
</feature>
<dbReference type="Proteomes" id="UP000559404">
    <property type="component" value="Unassembled WGS sequence"/>
</dbReference>
<dbReference type="Pfam" id="PF20506">
    <property type="entry name" value="DUF6732"/>
    <property type="match status" value="1"/>
</dbReference>
<keyword evidence="2" id="KW-1133">Transmembrane helix</keyword>
<dbReference type="AlphaFoldDB" id="A0A838XQ61"/>